<keyword evidence="4" id="KW-1185">Reference proteome</keyword>
<dbReference type="GO" id="GO:0003677">
    <property type="term" value="F:DNA binding"/>
    <property type="evidence" value="ECO:0007669"/>
    <property type="project" value="UniProtKB-KW"/>
</dbReference>
<gene>
    <name evidence="3" type="ORF">GXN74_07080</name>
</gene>
<dbReference type="SMART" id="SM00530">
    <property type="entry name" value="HTH_XRE"/>
    <property type="match status" value="1"/>
</dbReference>
<dbReference type="CDD" id="cd02209">
    <property type="entry name" value="cupin_XRE_C"/>
    <property type="match status" value="1"/>
</dbReference>
<reference evidence="3 4" key="1">
    <citation type="submission" date="2020-01" db="EMBL/GenBank/DDBJ databases">
        <title>Anaeroalcalibacter tamaniensis gen. nov., sp. nov., moderately halophilic strictly anaerobic fermenter bacterium from mud volcano of Taman peninsula.</title>
        <authorList>
            <person name="Frolova A."/>
            <person name="Merkel A.Y."/>
            <person name="Slobodkin A.I."/>
        </authorList>
    </citation>
    <scope>NUCLEOTIDE SEQUENCE [LARGE SCALE GENOMIC DNA]</scope>
    <source>
        <strain evidence="3 4">F-3ap</strain>
    </source>
</reference>
<proteinExistence type="predicted"/>
<dbReference type="CDD" id="cd00093">
    <property type="entry name" value="HTH_XRE"/>
    <property type="match status" value="1"/>
</dbReference>
<evidence type="ECO:0000259" key="2">
    <source>
        <dbReference type="PROSITE" id="PS50943"/>
    </source>
</evidence>
<dbReference type="SUPFAM" id="SSF47413">
    <property type="entry name" value="lambda repressor-like DNA-binding domains"/>
    <property type="match status" value="1"/>
</dbReference>
<comment type="caution">
    <text evidence="3">The sequence shown here is derived from an EMBL/GenBank/DDBJ whole genome shotgun (WGS) entry which is preliminary data.</text>
</comment>
<dbReference type="Gene3D" id="2.60.120.10">
    <property type="entry name" value="Jelly Rolls"/>
    <property type="match status" value="1"/>
</dbReference>
<accession>A0A7X5HVM9</accession>
<dbReference type="RefSeq" id="WP_162370232.1">
    <property type="nucleotide sequence ID" value="NZ_JAAEEH010000015.1"/>
</dbReference>
<name>A0A7X5HVM9_9FIRM</name>
<organism evidence="3 4">
    <name type="scientific">Anaerotalea alkaliphila</name>
    <dbReference type="NCBI Taxonomy" id="2662126"/>
    <lineage>
        <taxon>Bacteria</taxon>
        <taxon>Bacillati</taxon>
        <taxon>Bacillota</taxon>
        <taxon>Clostridia</taxon>
        <taxon>Eubacteriales</taxon>
        <taxon>Anaerotalea</taxon>
    </lineage>
</organism>
<dbReference type="AlphaFoldDB" id="A0A7X5HVM9"/>
<feature type="domain" description="HTH cro/C1-type" evidence="2">
    <location>
        <begin position="17"/>
        <end position="71"/>
    </location>
</feature>
<keyword evidence="1" id="KW-0238">DNA-binding</keyword>
<dbReference type="Proteomes" id="UP000461585">
    <property type="component" value="Unassembled WGS sequence"/>
</dbReference>
<dbReference type="Gene3D" id="1.10.260.40">
    <property type="entry name" value="lambda repressor-like DNA-binding domains"/>
    <property type="match status" value="1"/>
</dbReference>
<dbReference type="InterPro" id="IPR014710">
    <property type="entry name" value="RmlC-like_jellyroll"/>
</dbReference>
<dbReference type="PANTHER" id="PTHR46797:SF2">
    <property type="entry name" value="TRANSCRIPTIONAL REGULATOR"/>
    <property type="match status" value="1"/>
</dbReference>
<dbReference type="GO" id="GO:0003700">
    <property type="term" value="F:DNA-binding transcription factor activity"/>
    <property type="evidence" value="ECO:0007669"/>
    <property type="project" value="TreeGrafter"/>
</dbReference>
<evidence type="ECO:0000256" key="1">
    <source>
        <dbReference type="ARBA" id="ARBA00023125"/>
    </source>
</evidence>
<sequence>MPNINEDSLSLALGQKIRETRKAKDLKIADLARMTGLTVSMISQVERGIISPSIETLKKIGNAMEIPLSYLFENGEGATPQIPTGEAGIQQVQAATHRAPSPVVHPHQRKMMSPGKGVRFYLLNPNLKGEIEFIYNEYEPGSGTGSSLYSHPGSECGLILTGELVVQINEDIHVLKAGDSITFNSTDPHAKRNESDELCTCVWANVPPWF</sequence>
<dbReference type="Pfam" id="PF07883">
    <property type="entry name" value="Cupin_2"/>
    <property type="match status" value="1"/>
</dbReference>
<evidence type="ECO:0000313" key="3">
    <source>
        <dbReference type="EMBL" id="NDL67505.1"/>
    </source>
</evidence>
<dbReference type="InterPro" id="IPR011051">
    <property type="entry name" value="RmlC_Cupin_sf"/>
</dbReference>
<evidence type="ECO:0000313" key="4">
    <source>
        <dbReference type="Proteomes" id="UP000461585"/>
    </source>
</evidence>
<dbReference type="SUPFAM" id="SSF51182">
    <property type="entry name" value="RmlC-like cupins"/>
    <property type="match status" value="1"/>
</dbReference>
<dbReference type="PROSITE" id="PS50943">
    <property type="entry name" value="HTH_CROC1"/>
    <property type="match status" value="1"/>
</dbReference>
<dbReference type="InterPro" id="IPR050807">
    <property type="entry name" value="TransReg_Diox_bact_type"/>
</dbReference>
<dbReference type="GO" id="GO:0005829">
    <property type="term" value="C:cytosol"/>
    <property type="evidence" value="ECO:0007669"/>
    <property type="project" value="TreeGrafter"/>
</dbReference>
<protein>
    <submittedName>
        <fullName evidence="3">Helix-turn-helix domain-containing protein</fullName>
    </submittedName>
</protein>
<dbReference type="InterPro" id="IPR013096">
    <property type="entry name" value="Cupin_2"/>
</dbReference>
<dbReference type="EMBL" id="JAAEEH010000015">
    <property type="protein sequence ID" value="NDL67505.1"/>
    <property type="molecule type" value="Genomic_DNA"/>
</dbReference>
<dbReference type="Pfam" id="PF01381">
    <property type="entry name" value="HTH_3"/>
    <property type="match status" value="1"/>
</dbReference>
<dbReference type="InterPro" id="IPR010982">
    <property type="entry name" value="Lambda_DNA-bd_dom_sf"/>
</dbReference>
<dbReference type="InterPro" id="IPR001387">
    <property type="entry name" value="Cro/C1-type_HTH"/>
</dbReference>
<dbReference type="PANTHER" id="PTHR46797">
    <property type="entry name" value="HTH-TYPE TRANSCRIPTIONAL REGULATOR"/>
    <property type="match status" value="1"/>
</dbReference>